<proteinExistence type="predicted"/>
<evidence type="ECO:0000313" key="2">
    <source>
        <dbReference type="EMBL" id="ORX78503.1"/>
    </source>
</evidence>
<evidence type="ECO:0000256" key="1">
    <source>
        <dbReference type="SAM" id="Coils"/>
    </source>
</evidence>
<name>A0A1Y1WYC8_9FUNG</name>
<gene>
    <name evidence="2" type="ORF">K493DRAFT_308698</name>
</gene>
<evidence type="ECO:0000313" key="3">
    <source>
        <dbReference type="Proteomes" id="UP000193498"/>
    </source>
</evidence>
<protein>
    <submittedName>
        <fullName evidence="2">Uncharacterized protein</fullName>
    </submittedName>
</protein>
<dbReference type="InParanoid" id="A0A1Y1WYC8"/>
<feature type="coiled-coil region" evidence="1">
    <location>
        <begin position="72"/>
        <end position="127"/>
    </location>
</feature>
<organism evidence="2 3">
    <name type="scientific">Basidiobolus meristosporus CBS 931.73</name>
    <dbReference type="NCBI Taxonomy" id="1314790"/>
    <lineage>
        <taxon>Eukaryota</taxon>
        <taxon>Fungi</taxon>
        <taxon>Fungi incertae sedis</taxon>
        <taxon>Zoopagomycota</taxon>
        <taxon>Entomophthoromycotina</taxon>
        <taxon>Basidiobolomycetes</taxon>
        <taxon>Basidiobolales</taxon>
        <taxon>Basidiobolaceae</taxon>
        <taxon>Basidiobolus</taxon>
    </lineage>
</organism>
<keyword evidence="3" id="KW-1185">Reference proteome</keyword>
<accession>A0A1Y1WYC8</accession>
<dbReference type="AlphaFoldDB" id="A0A1Y1WYC8"/>
<comment type="caution">
    <text evidence="2">The sequence shown here is derived from an EMBL/GenBank/DDBJ whole genome shotgun (WGS) entry which is preliminary data.</text>
</comment>
<keyword evidence="1" id="KW-0175">Coiled coil</keyword>
<dbReference type="EMBL" id="MCFE01000822">
    <property type="protein sequence ID" value="ORX78503.1"/>
    <property type="molecule type" value="Genomic_DNA"/>
</dbReference>
<reference evidence="2 3" key="1">
    <citation type="submission" date="2016-07" db="EMBL/GenBank/DDBJ databases">
        <title>Pervasive Adenine N6-methylation of Active Genes in Fungi.</title>
        <authorList>
            <consortium name="DOE Joint Genome Institute"/>
            <person name="Mondo S.J."/>
            <person name="Dannebaum R.O."/>
            <person name="Kuo R.C."/>
            <person name="Labutti K."/>
            <person name="Haridas S."/>
            <person name="Kuo A."/>
            <person name="Salamov A."/>
            <person name="Ahrendt S.R."/>
            <person name="Lipzen A."/>
            <person name="Sullivan W."/>
            <person name="Andreopoulos W.B."/>
            <person name="Clum A."/>
            <person name="Lindquist E."/>
            <person name="Daum C."/>
            <person name="Ramamoorthy G.K."/>
            <person name="Gryganskyi A."/>
            <person name="Culley D."/>
            <person name="Magnuson J.K."/>
            <person name="James T.Y."/>
            <person name="O'Malley M.A."/>
            <person name="Stajich J.E."/>
            <person name="Spatafora J.W."/>
            <person name="Visel A."/>
            <person name="Grigoriev I.V."/>
        </authorList>
    </citation>
    <scope>NUCLEOTIDE SEQUENCE [LARGE SCALE GENOMIC DNA]</scope>
    <source>
        <strain evidence="2 3">CBS 931.73</strain>
    </source>
</reference>
<sequence>MESIKLGRYDLFILNNIKWAIKLSFKDGLYFGSSTINNITQLKDYVKTFLLINKLGNKYVDDFVQNLETNSDQQLKDKLNTLEYDLNLAKQELKRVLQEYKKVLERRVEVKINQQKSEQRLKNIRQELVGVDWNFNTNLEQKLDVKIRRQFVNLTCKLDRLKEILEKKSKDFTIRYIKHLSNDELEEFNNIFLDDEASDKI</sequence>
<dbReference type="Proteomes" id="UP000193498">
    <property type="component" value="Unassembled WGS sequence"/>
</dbReference>